<feature type="domain" description="4Fe-4S ferredoxin-type" evidence="2">
    <location>
        <begin position="172"/>
        <end position="202"/>
    </location>
</feature>
<name>A0ABV4BRC7_9CLOT</name>
<dbReference type="Proteomes" id="UP001564657">
    <property type="component" value="Unassembled WGS sequence"/>
</dbReference>
<dbReference type="InterPro" id="IPR017896">
    <property type="entry name" value="4Fe4S_Fe-S-bd"/>
</dbReference>
<evidence type="ECO:0000313" key="3">
    <source>
        <dbReference type="EMBL" id="MEY8000075.1"/>
    </source>
</evidence>
<keyword evidence="1" id="KW-0004">4Fe-4S</keyword>
<dbReference type="EMBL" id="JBGEWD010000006">
    <property type="protein sequence ID" value="MEY8000075.1"/>
    <property type="molecule type" value="Genomic_DNA"/>
</dbReference>
<dbReference type="EC" id="1.17.99.6" evidence="3"/>
<evidence type="ECO:0000259" key="2">
    <source>
        <dbReference type="PROSITE" id="PS51379"/>
    </source>
</evidence>
<protein>
    <submittedName>
        <fullName evidence="3">Epoxyqueuosine reductase</fullName>
        <ecNumber evidence="3">1.17.99.6</ecNumber>
    </submittedName>
</protein>
<proteinExistence type="predicted"/>
<feature type="domain" description="4Fe-4S ferredoxin-type" evidence="2">
    <location>
        <begin position="223"/>
        <end position="253"/>
    </location>
</feature>
<dbReference type="SUPFAM" id="SSF54862">
    <property type="entry name" value="4Fe-4S ferredoxins"/>
    <property type="match status" value="1"/>
</dbReference>
<keyword evidence="3" id="KW-0560">Oxidoreductase</keyword>
<dbReference type="InterPro" id="IPR004453">
    <property type="entry name" value="QueG"/>
</dbReference>
<evidence type="ECO:0000313" key="4">
    <source>
        <dbReference type="Proteomes" id="UP001564657"/>
    </source>
</evidence>
<dbReference type="PANTHER" id="PTHR30002:SF4">
    <property type="entry name" value="EPOXYQUEUOSINE REDUCTASE"/>
    <property type="match status" value="1"/>
</dbReference>
<dbReference type="GO" id="GO:0052693">
    <property type="term" value="F:epoxyqueuosine reductase activity"/>
    <property type="evidence" value="ECO:0007669"/>
    <property type="project" value="UniProtKB-EC"/>
</dbReference>
<keyword evidence="4" id="KW-1185">Reference proteome</keyword>
<evidence type="ECO:0000256" key="1">
    <source>
        <dbReference type="ARBA" id="ARBA00022485"/>
    </source>
</evidence>
<organism evidence="3 4">
    <name type="scientific">Clostridium moutaii</name>
    <dbReference type="NCBI Taxonomy" id="3240932"/>
    <lineage>
        <taxon>Bacteria</taxon>
        <taxon>Bacillati</taxon>
        <taxon>Bacillota</taxon>
        <taxon>Clostridia</taxon>
        <taxon>Eubacteriales</taxon>
        <taxon>Clostridiaceae</taxon>
        <taxon>Clostridium</taxon>
    </lineage>
</organism>
<keyword evidence="1" id="KW-0411">Iron-sulfur</keyword>
<reference evidence="3 4" key="1">
    <citation type="submission" date="2024-08" db="EMBL/GenBank/DDBJ databases">
        <title>Clostridium lapicellarii sp. nov., and Clostridium renhuaiense sp. nov., two species isolated from the mud in a fermentation cellar used for producing sauce-flavour Chinese liquors.</title>
        <authorList>
            <person name="Yang F."/>
            <person name="Wang H."/>
            <person name="Chen L.Q."/>
            <person name="Zhou N."/>
            <person name="Lu J.J."/>
            <person name="Pu X.X."/>
            <person name="Wan B."/>
            <person name="Wang L."/>
            <person name="Liu S.J."/>
        </authorList>
    </citation>
    <scope>NUCLEOTIDE SEQUENCE [LARGE SCALE GENOMIC DNA]</scope>
    <source>
        <strain evidence="3 4">MT-5</strain>
    </source>
</reference>
<dbReference type="RefSeq" id="WP_369704113.1">
    <property type="nucleotide sequence ID" value="NZ_JBGEWD010000006.1"/>
</dbReference>
<dbReference type="PROSITE" id="PS51379">
    <property type="entry name" value="4FE4S_FER_2"/>
    <property type="match status" value="2"/>
</dbReference>
<comment type="caution">
    <text evidence="3">The sequence shown here is derived from an EMBL/GenBank/DDBJ whole genome shotgun (WGS) entry which is preliminary data.</text>
</comment>
<keyword evidence="1" id="KW-0408">Iron</keyword>
<dbReference type="PANTHER" id="PTHR30002">
    <property type="entry name" value="EPOXYQUEUOSINE REDUCTASE"/>
    <property type="match status" value="1"/>
</dbReference>
<accession>A0ABV4BRC7</accession>
<gene>
    <name evidence="3" type="ORF">AB8U03_07665</name>
</gene>
<dbReference type="Pfam" id="PF13484">
    <property type="entry name" value="Fer4_16"/>
    <property type="match status" value="1"/>
</dbReference>
<keyword evidence="1" id="KW-0479">Metal-binding</keyword>
<sequence length="342" mass="40022">MNTIEQMIQNKAYELGYEKCGIIPVHAMKDYAEKFEERIQKVPESKMFYQGQRRLLNPLDKYPWAKSIVVLASRYGKYKIPKYVKDHIAKAYLFDIRVDANSKEFQNSQNLEQYMQQLGLKTAADHKFGIVGLRWAAMQAGLGIIRRNNFFYTQYGSWMHIEAWLTDKDMELIETHNLQKCPNGCNRCITACPTHSLSSPYTMLPTACISYLTTFGGRDLPHEPLRKNFGNCIYGCDVCQDVCPMNRGKWEENYNFPNLSELAPFLTPENILNMEEEFYRKQIQPKFFYLSGSELWKWKVDVLCFMGNNYQEKYKPYITAACENKNEKIREMAQLICSELYA</sequence>